<keyword evidence="2 5" id="KW-0012">Acyltransferase</keyword>
<evidence type="ECO:0000256" key="2">
    <source>
        <dbReference type="ARBA" id="ARBA00023315"/>
    </source>
</evidence>
<dbReference type="InterPro" id="IPR016039">
    <property type="entry name" value="Thiolase-like"/>
</dbReference>
<dbReference type="GO" id="GO:0033818">
    <property type="term" value="F:beta-ketoacyl-acyl-carrier-protein synthase III activity"/>
    <property type="evidence" value="ECO:0007669"/>
    <property type="project" value="UniProtKB-EC"/>
</dbReference>
<dbReference type="SUPFAM" id="SSF53901">
    <property type="entry name" value="Thiolase-like"/>
    <property type="match status" value="1"/>
</dbReference>
<dbReference type="EMBL" id="SNRY01000077">
    <property type="protein sequence ID" value="KAA6348102.1"/>
    <property type="molecule type" value="Genomic_DNA"/>
</dbReference>
<organism evidence="5">
    <name type="scientific">termite gut metagenome</name>
    <dbReference type="NCBI Taxonomy" id="433724"/>
    <lineage>
        <taxon>unclassified sequences</taxon>
        <taxon>metagenomes</taxon>
        <taxon>organismal metagenomes</taxon>
    </lineage>
</organism>
<dbReference type="PANTHER" id="PTHR34069">
    <property type="entry name" value="3-OXOACYL-[ACYL-CARRIER-PROTEIN] SYNTHASE 3"/>
    <property type="match status" value="1"/>
</dbReference>
<dbReference type="GO" id="GO:0044550">
    <property type="term" value="P:secondary metabolite biosynthetic process"/>
    <property type="evidence" value="ECO:0007669"/>
    <property type="project" value="TreeGrafter"/>
</dbReference>
<keyword evidence="1 5" id="KW-0808">Transferase</keyword>
<dbReference type="Gene3D" id="3.40.47.10">
    <property type="match status" value="1"/>
</dbReference>
<dbReference type="GO" id="GO:0004315">
    <property type="term" value="F:3-oxoacyl-[acyl-carrier-protein] synthase activity"/>
    <property type="evidence" value="ECO:0007669"/>
    <property type="project" value="InterPro"/>
</dbReference>
<accession>A0A5J4SQJ5</accession>
<evidence type="ECO:0000313" key="5">
    <source>
        <dbReference type="EMBL" id="KAA6348102.1"/>
    </source>
</evidence>
<comment type="caution">
    <text evidence="5">The sequence shown here is derived from an EMBL/GenBank/DDBJ whole genome shotgun (WGS) entry which is preliminary data.</text>
</comment>
<evidence type="ECO:0000259" key="4">
    <source>
        <dbReference type="Pfam" id="PF08545"/>
    </source>
</evidence>
<dbReference type="InterPro" id="IPR013751">
    <property type="entry name" value="ACP_syn_III_N"/>
</dbReference>
<protein>
    <submittedName>
        <fullName evidence="5">3-oxoacyl-[acyl-carrier-protein] synthase 3</fullName>
        <ecNumber evidence="5">2.3.1.180</ecNumber>
    </submittedName>
</protein>
<feature type="domain" description="Beta-ketoacyl-[acyl-carrier-protein] synthase III C-terminal" evidence="3">
    <location>
        <begin position="250"/>
        <end position="335"/>
    </location>
</feature>
<dbReference type="CDD" id="cd00830">
    <property type="entry name" value="KAS_III"/>
    <property type="match status" value="1"/>
</dbReference>
<evidence type="ECO:0000259" key="3">
    <source>
        <dbReference type="Pfam" id="PF08541"/>
    </source>
</evidence>
<proteinExistence type="predicted"/>
<reference evidence="5" key="1">
    <citation type="submission" date="2019-03" db="EMBL/GenBank/DDBJ databases">
        <title>Single cell metagenomics reveals metabolic interactions within the superorganism composed of flagellate Streblomastix strix and complex community of Bacteroidetes bacteria on its surface.</title>
        <authorList>
            <person name="Treitli S.C."/>
            <person name="Kolisko M."/>
            <person name="Husnik F."/>
            <person name="Keeling P."/>
            <person name="Hampl V."/>
        </authorList>
    </citation>
    <scope>NUCLEOTIDE SEQUENCE</scope>
    <source>
        <strain evidence="5">STM</strain>
    </source>
</reference>
<dbReference type="Pfam" id="PF08541">
    <property type="entry name" value="ACP_syn_III_C"/>
    <property type="match status" value="1"/>
</dbReference>
<dbReference type="Pfam" id="PF08545">
    <property type="entry name" value="ACP_syn_III"/>
    <property type="match status" value="1"/>
</dbReference>
<dbReference type="PANTHER" id="PTHR34069:SF2">
    <property type="entry name" value="BETA-KETOACYL-[ACYL-CARRIER-PROTEIN] SYNTHASE III"/>
    <property type="match status" value="1"/>
</dbReference>
<sequence>MKICFDNIKIAAIASWLPQNNLEMISLASEYGEKEVEKIIKATGVERSRIADSEDTASDICFRAAKHLIEQEEIDKSDIDGLLLVSQTTDYLLPATSICLQDRLGLSKDTICLDIHYGCSGYIYGIFQAALWIHSGICKNVLVLAGDTTSKMIHPKDKSLRMVFGDCGTASLITKGSQPMGISIHSDGSGFDRLIVAAGGFRNPVSEKTSELRYDEDGNGRTENNLYMDGVAIFNFALMNVHHDINMLIERMKWQKEEVNLFALHQANEFMVNYIRKKIKVSPEKIPTNVTNYGNTGPASIPLLFSDLCTTTSYNLEKVIMSGFGVGLSWGSIACNMSDTKFYEPINKYIYGK</sequence>
<dbReference type="GO" id="GO:0006633">
    <property type="term" value="P:fatty acid biosynthetic process"/>
    <property type="evidence" value="ECO:0007669"/>
    <property type="project" value="InterPro"/>
</dbReference>
<dbReference type="InterPro" id="IPR013747">
    <property type="entry name" value="ACP_syn_III_C"/>
</dbReference>
<name>A0A5J4SQJ5_9ZZZZ</name>
<dbReference type="AlphaFoldDB" id="A0A5J4SQJ5"/>
<gene>
    <name evidence="5" type="ORF">EZS27_004451</name>
</gene>
<dbReference type="EC" id="2.3.1.180" evidence="5"/>
<feature type="domain" description="Beta-ketoacyl-[acyl-carrier-protein] synthase III N-terminal" evidence="4">
    <location>
        <begin position="113"/>
        <end position="188"/>
    </location>
</feature>
<evidence type="ECO:0000256" key="1">
    <source>
        <dbReference type="ARBA" id="ARBA00022679"/>
    </source>
</evidence>